<name>A0A834WFF6_9FABA</name>
<dbReference type="EMBL" id="JAAIUW010000009">
    <property type="protein sequence ID" value="KAF7817341.1"/>
    <property type="molecule type" value="Genomic_DNA"/>
</dbReference>
<organism evidence="1 2">
    <name type="scientific">Senna tora</name>
    <dbReference type="NCBI Taxonomy" id="362788"/>
    <lineage>
        <taxon>Eukaryota</taxon>
        <taxon>Viridiplantae</taxon>
        <taxon>Streptophyta</taxon>
        <taxon>Embryophyta</taxon>
        <taxon>Tracheophyta</taxon>
        <taxon>Spermatophyta</taxon>
        <taxon>Magnoliopsida</taxon>
        <taxon>eudicotyledons</taxon>
        <taxon>Gunneridae</taxon>
        <taxon>Pentapetalae</taxon>
        <taxon>rosids</taxon>
        <taxon>fabids</taxon>
        <taxon>Fabales</taxon>
        <taxon>Fabaceae</taxon>
        <taxon>Caesalpinioideae</taxon>
        <taxon>Cassia clade</taxon>
        <taxon>Senna</taxon>
    </lineage>
</organism>
<proteinExistence type="predicted"/>
<dbReference type="AlphaFoldDB" id="A0A834WFF6"/>
<protein>
    <submittedName>
        <fullName evidence="1">Uncharacterized protein</fullName>
    </submittedName>
</protein>
<dbReference type="Proteomes" id="UP000634136">
    <property type="component" value="Unassembled WGS sequence"/>
</dbReference>
<evidence type="ECO:0000313" key="1">
    <source>
        <dbReference type="EMBL" id="KAF7817341.1"/>
    </source>
</evidence>
<gene>
    <name evidence="1" type="ORF">G2W53_031310</name>
</gene>
<evidence type="ECO:0000313" key="2">
    <source>
        <dbReference type="Proteomes" id="UP000634136"/>
    </source>
</evidence>
<sequence length="69" mass="7430">MAIYLSTPAGSHNQPKFSFVAISSVCAWEGKGLRRGGGEGEHPDLHVGHQKVIVLTAGKRRKIDRFTAG</sequence>
<comment type="caution">
    <text evidence="1">The sequence shown here is derived from an EMBL/GenBank/DDBJ whole genome shotgun (WGS) entry which is preliminary data.</text>
</comment>
<accession>A0A834WFF6</accession>
<keyword evidence="2" id="KW-1185">Reference proteome</keyword>
<reference evidence="1" key="1">
    <citation type="submission" date="2020-09" db="EMBL/GenBank/DDBJ databases">
        <title>Genome-Enabled Discovery of Anthraquinone Biosynthesis in Senna tora.</title>
        <authorList>
            <person name="Kang S.-H."/>
            <person name="Pandey R.P."/>
            <person name="Lee C.-M."/>
            <person name="Sim J.-S."/>
            <person name="Jeong J.-T."/>
            <person name="Choi B.-S."/>
            <person name="Jung M."/>
            <person name="Ginzburg D."/>
            <person name="Zhao K."/>
            <person name="Won S.Y."/>
            <person name="Oh T.-J."/>
            <person name="Yu Y."/>
            <person name="Kim N.-H."/>
            <person name="Lee O.R."/>
            <person name="Lee T.-H."/>
            <person name="Bashyal P."/>
            <person name="Kim T.-S."/>
            <person name="Lee W.-H."/>
            <person name="Kawkins C."/>
            <person name="Kim C.-K."/>
            <person name="Kim J.S."/>
            <person name="Ahn B.O."/>
            <person name="Rhee S.Y."/>
            <person name="Sohng J.K."/>
        </authorList>
    </citation>
    <scope>NUCLEOTIDE SEQUENCE</scope>
    <source>
        <tissue evidence="1">Leaf</tissue>
    </source>
</reference>